<dbReference type="InterPro" id="IPR025857">
    <property type="entry name" value="MacB_PCD"/>
</dbReference>
<dbReference type="RefSeq" id="WP_092723995.1">
    <property type="nucleotide sequence ID" value="NZ_FNNO01000008.1"/>
</dbReference>
<evidence type="ECO:0000259" key="7">
    <source>
        <dbReference type="Pfam" id="PF02687"/>
    </source>
</evidence>
<evidence type="ECO:0000256" key="3">
    <source>
        <dbReference type="ARBA" id="ARBA00022692"/>
    </source>
</evidence>
<feature type="domain" description="MacB-like periplasmic core" evidence="8">
    <location>
        <begin position="26"/>
        <end position="254"/>
    </location>
</feature>
<evidence type="ECO:0000256" key="6">
    <source>
        <dbReference type="SAM" id="Phobius"/>
    </source>
</evidence>
<comment type="caution">
    <text evidence="9">The sequence shown here is derived from an EMBL/GenBank/DDBJ whole genome shotgun (WGS) entry which is preliminary data.</text>
</comment>
<dbReference type="InterPro" id="IPR003838">
    <property type="entry name" value="ABC3_permease_C"/>
</dbReference>
<evidence type="ECO:0000256" key="2">
    <source>
        <dbReference type="ARBA" id="ARBA00022475"/>
    </source>
</evidence>
<evidence type="ECO:0000313" key="9">
    <source>
        <dbReference type="EMBL" id="SDX06200.1"/>
    </source>
</evidence>
<keyword evidence="2" id="KW-1003">Cell membrane</keyword>
<dbReference type="GO" id="GO:0005886">
    <property type="term" value="C:plasma membrane"/>
    <property type="evidence" value="ECO:0007669"/>
    <property type="project" value="UniProtKB-SubCell"/>
</dbReference>
<name>A0A8X8ID68_9BACT</name>
<evidence type="ECO:0000256" key="5">
    <source>
        <dbReference type="ARBA" id="ARBA00023136"/>
    </source>
</evidence>
<dbReference type="Pfam" id="PF02687">
    <property type="entry name" value="FtsX"/>
    <property type="match status" value="1"/>
</dbReference>
<evidence type="ECO:0000313" key="10">
    <source>
        <dbReference type="Proteomes" id="UP000198711"/>
    </source>
</evidence>
<reference evidence="9 10" key="1">
    <citation type="submission" date="2016-10" db="EMBL/GenBank/DDBJ databases">
        <authorList>
            <person name="Varghese N."/>
            <person name="Submissions S."/>
        </authorList>
    </citation>
    <scope>NUCLEOTIDE SEQUENCE [LARGE SCALE GENOMIC DNA]</scope>
    <source>
        <strain evidence="9 10">DSM 25353</strain>
    </source>
</reference>
<sequence length="417" mass="45931">MFKLLSILWNSFRMAMQELRVNKLRTFLSLFGITIGIFCIIGVLATVDSLERKVQNDIKSFGSNTIYIDKWNYGGGEGGAYPWWKYIKRPPPKIEEMKFIKVKSQLAANASMFVSNNVTVLYQEEQLNSVNIYGVTEEFTNIQTIDIAYGRYLNDAEFLRGTPTTVVGYQVAEELFHNPEKAVGAEISYNGKRVTVVGVIKKQGQSFVGGFDYDKAFIVSYRYFTSVYNPDYSNPFIMVQGKNNVVSSALADELVGVMRQIRKLSPADEDNFSCNDVATFSEQVKGFFGQVSAGGWAIAGLSLIVGAFGVANIMFVTVRERTSQIGLKKAIGAKRSTILTEFLLESAFLCIIGGLIGLGLVWVLSLVLSNILPFPIYIAPNIIALALSICIILGIISGIIPASIAARMDAVVAIRTK</sequence>
<comment type="subcellular location">
    <subcellularLocation>
        <location evidence="1">Cell membrane</location>
        <topology evidence="1">Multi-pass membrane protein</topology>
    </subcellularLocation>
</comment>
<keyword evidence="10" id="KW-1185">Reference proteome</keyword>
<feature type="transmembrane region" description="Helical" evidence="6">
    <location>
        <begin position="376"/>
        <end position="400"/>
    </location>
</feature>
<dbReference type="EMBL" id="FNNO01000008">
    <property type="protein sequence ID" value="SDX06200.1"/>
    <property type="molecule type" value="Genomic_DNA"/>
</dbReference>
<protein>
    <submittedName>
        <fullName evidence="9">Putative ABC transport system permease protein</fullName>
    </submittedName>
</protein>
<dbReference type="InterPro" id="IPR050250">
    <property type="entry name" value="Macrolide_Exporter_MacB"/>
</dbReference>
<gene>
    <name evidence="9" type="ORF">SAMN05444410_108179</name>
</gene>
<feature type="transmembrane region" description="Helical" evidence="6">
    <location>
        <begin position="338"/>
        <end position="364"/>
    </location>
</feature>
<dbReference type="PANTHER" id="PTHR30572">
    <property type="entry name" value="MEMBRANE COMPONENT OF TRANSPORTER-RELATED"/>
    <property type="match status" value="1"/>
</dbReference>
<evidence type="ECO:0000256" key="4">
    <source>
        <dbReference type="ARBA" id="ARBA00022989"/>
    </source>
</evidence>
<dbReference type="Pfam" id="PF12704">
    <property type="entry name" value="MacB_PCD"/>
    <property type="match status" value="1"/>
</dbReference>
<dbReference type="GO" id="GO:0022857">
    <property type="term" value="F:transmembrane transporter activity"/>
    <property type="evidence" value="ECO:0007669"/>
    <property type="project" value="TreeGrafter"/>
</dbReference>
<keyword evidence="5 6" id="KW-0472">Membrane</keyword>
<accession>A0A8X8ID68</accession>
<dbReference type="AlphaFoldDB" id="A0A8X8ID68"/>
<proteinExistence type="predicted"/>
<organism evidence="9 10">
    <name type="scientific">Hydrobacter penzbergensis</name>
    <dbReference type="NCBI Taxonomy" id="1235997"/>
    <lineage>
        <taxon>Bacteria</taxon>
        <taxon>Pseudomonadati</taxon>
        <taxon>Bacteroidota</taxon>
        <taxon>Chitinophagia</taxon>
        <taxon>Chitinophagales</taxon>
        <taxon>Chitinophagaceae</taxon>
        <taxon>Hydrobacter</taxon>
    </lineage>
</organism>
<evidence type="ECO:0000259" key="8">
    <source>
        <dbReference type="Pfam" id="PF12704"/>
    </source>
</evidence>
<feature type="transmembrane region" description="Helical" evidence="6">
    <location>
        <begin position="26"/>
        <end position="47"/>
    </location>
</feature>
<feature type="domain" description="ABC3 transporter permease C-terminal" evidence="7">
    <location>
        <begin position="297"/>
        <end position="409"/>
    </location>
</feature>
<keyword evidence="4 6" id="KW-1133">Transmembrane helix</keyword>
<dbReference type="Proteomes" id="UP000198711">
    <property type="component" value="Unassembled WGS sequence"/>
</dbReference>
<feature type="transmembrane region" description="Helical" evidence="6">
    <location>
        <begin position="293"/>
        <end position="318"/>
    </location>
</feature>
<keyword evidence="3 6" id="KW-0812">Transmembrane</keyword>
<evidence type="ECO:0000256" key="1">
    <source>
        <dbReference type="ARBA" id="ARBA00004651"/>
    </source>
</evidence>
<dbReference type="PANTHER" id="PTHR30572:SF15">
    <property type="entry name" value="ABC TRANSPORTER PERMEASE"/>
    <property type="match status" value="1"/>
</dbReference>